<evidence type="ECO:0000313" key="2">
    <source>
        <dbReference type="Proteomes" id="UP001286313"/>
    </source>
</evidence>
<organism evidence="1 2">
    <name type="scientific">Petrolisthes cinctipes</name>
    <name type="common">Flat porcelain crab</name>
    <dbReference type="NCBI Taxonomy" id="88211"/>
    <lineage>
        <taxon>Eukaryota</taxon>
        <taxon>Metazoa</taxon>
        <taxon>Ecdysozoa</taxon>
        <taxon>Arthropoda</taxon>
        <taxon>Crustacea</taxon>
        <taxon>Multicrustacea</taxon>
        <taxon>Malacostraca</taxon>
        <taxon>Eumalacostraca</taxon>
        <taxon>Eucarida</taxon>
        <taxon>Decapoda</taxon>
        <taxon>Pleocyemata</taxon>
        <taxon>Anomura</taxon>
        <taxon>Galatheoidea</taxon>
        <taxon>Porcellanidae</taxon>
        <taxon>Petrolisthes</taxon>
    </lineage>
</organism>
<gene>
    <name evidence="1" type="ORF">Pcinc_007538</name>
</gene>
<proteinExistence type="predicted"/>
<dbReference type="SUPFAM" id="SSF53098">
    <property type="entry name" value="Ribonuclease H-like"/>
    <property type="match status" value="1"/>
</dbReference>
<reference evidence="1" key="1">
    <citation type="submission" date="2023-10" db="EMBL/GenBank/DDBJ databases">
        <title>Genome assemblies of two species of porcelain crab, Petrolisthes cinctipes and Petrolisthes manimaculis (Anomura: Porcellanidae).</title>
        <authorList>
            <person name="Angst P."/>
        </authorList>
    </citation>
    <scope>NUCLEOTIDE SEQUENCE</scope>
    <source>
        <strain evidence="1">PB745_01</strain>
        <tissue evidence="1">Gill</tissue>
    </source>
</reference>
<protein>
    <recommendedName>
        <fullName evidence="3">DUF4371 domain-containing protein</fullName>
    </recommendedName>
</protein>
<dbReference type="PANTHER" id="PTHR37162:SF1">
    <property type="entry name" value="BED-TYPE DOMAIN-CONTAINING PROTEIN"/>
    <property type="match status" value="1"/>
</dbReference>
<dbReference type="PANTHER" id="PTHR37162">
    <property type="entry name" value="HAT FAMILY DIMERISATION DOMAINCONTAINING PROTEIN-RELATED"/>
    <property type="match status" value="1"/>
</dbReference>
<evidence type="ECO:0000313" key="1">
    <source>
        <dbReference type="EMBL" id="KAK3888410.1"/>
    </source>
</evidence>
<keyword evidence="2" id="KW-1185">Reference proteome</keyword>
<dbReference type="InterPro" id="IPR012337">
    <property type="entry name" value="RNaseH-like_sf"/>
</dbReference>
<dbReference type="EMBL" id="JAWQEG010000555">
    <property type="protein sequence ID" value="KAK3888410.1"/>
    <property type="molecule type" value="Genomic_DNA"/>
</dbReference>
<sequence>MTLKKTKASYVMQDSNAWEESHEIAKICQENKFSLLIDESTDVSVSQNLAVVVRFFDSKKTKVTDALLDIVEVDDGSAHCLYQAVKRLLEEKKIPLCNIIAFASDNCSTMLGSISGFQALLKKDVPAVCVLGCICHSFALCASHACAQLPSYLEQFLRDICCYFSRSSKRLHQFKLIQDIVHTPKHRMLKLSQTRWLSRGKVISRILEPLSLRALLLFFQGEMNTEAVKLDGAGEIYKRMTNRGTKHMLLFLNYILGKVDKMNVEFQSEYFRLDTLYSTIASEYRSVLGMFMKDEILMTEKLANINPTDSSKFKALDNLHVGGRCEVLLMKEPLQDEKKKRFLFDCRKFLVELCQQMRKRFTFEEESVLALLRVLDPKVAQSPQRNLTLAKLAYHFPMLVNEDNLDKLQDQWNDLLYAKEHR</sequence>
<dbReference type="AlphaFoldDB" id="A0AAE1GAQ1"/>
<dbReference type="Proteomes" id="UP001286313">
    <property type="component" value="Unassembled WGS sequence"/>
</dbReference>
<comment type="caution">
    <text evidence="1">The sequence shown here is derived from an EMBL/GenBank/DDBJ whole genome shotgun (WGS) entry which is preliminary data.</text>
</comment>
<accession>A0AAE1GAQ1</accession>
<evidence type="ECO:0008006" key="3">
    <source>
        <dbReference type="Google" id="ProtNLM"/>
    </source>
</evidence>
<name>A0AAE1GAQ1_PETCI</name>